<protein>
    <recommendedName>
        <fullName evidence="2">UPF0235 protein BXT86_05850</fullName>
    </recommendedName>
</protein>
<evidence type="ECO:0000313" key="3">
    <source>
        <dbReference type="EMBL" id="OPX17555.1"/>
    </source>
</evidence>
<dbReference type="GO" id="GO:0005737">
    <property type="term" value="C:cytoplasm"/>
    <property type="evidence" value="ECO:0007669"/>
    <property type="project" value="TreeGrafter"/>
</dbReference>
<evidence type="ECO:0000256" key="2">
    <source>
        <dbReference type="HAMAP-Rule" id="MF_00634"/>
    </source>
</evidence>
<organism evidence="3 4">
    <name type="scientific">candidate division WOR-3 bacterium 4484_100</name>
    <dbReference type="NCBI Taxonomy" id="1936077"/>
    <lineage>
        <taxon>Bacteria</taxon>
        <taxon>Bacteria division WOR-3</taxon>
    </lineage>
</organism>
<reference evidence="4" key="1">
    <citation type="submission" date="2017-01" db="EMBL/GenBank/DDBJ databases">
        <title>Novel pathways for hydrocarbon cycling and metabolic interdependencies in hydrothermal sediment communities.</title>
        <authorList>
            <person name="Dombrowski N."/>
            <person name="Seitz K."/>
            <person name="Teske A."/>
            <person name="Baker B."/>
        </authorList>
    </citation>
    <scope>NUCLEOTIDE SEQUENCE [LARGE SCALE GENOMIC DNA]</scope>
</reference>
<dbReference type="NCBIfam" id="TIGR00251">
    <property type="entry name" value="DUF167 family protein"/>
    <property type="match status" value="1"/>
</dbReference>
<proteinExistence type="inferred from homology"/>
<evidence type="ECO:0000313" key="4">
    <source>
        <dbReference type="Proteomes" id="UP000191663"/>
    </source>
</evidence>
<sequence>MKKIRIKVITRAKKQEVIQLKDDYYKVKLTSPPVRGQANRELISLLARYFKVKKSSIELVRGLHSKEKLVIVRPSAL</sequence>
<comment type="similarity">
    <text evidence="1 2">Belongs to the UPF0235 family.</text>
</comment>
<evidence type="ECO:0000256" key="1">
    <source>
        <dbReference type="ARBA" id="ARBA00010364"/>
    </source>
</evidence>
<dbReference type="Gene3D" id="3.30.1200.10">
    <property type="entry name" value="YggU-like"/>
    <property type="match status" value="1"/>
</dbReference>
<dbReference type="Proteomes" id="UP000191663">
    <property type="component" value="Unassembled WGS sequence"/>
</dbReference>
<dbReference type="InterPro" id="IPR003746">
    <property type="entry name" value="DUF167"/>
</dbReference>
<name>A0A1V4QF99_UNCW3</name>
<dbReference type="SUPFAM" id="SSF69786">
    <property type="entry name" value="YggU-like"/>
    <property type="match status" value="1"/>
</dbReference>
<dbReference type="HAMAP" id="MF_00634">
    <property type="entry name" value="UPF0235"/>
    <property type="match status" value="1"/>
</dbReference>
<dbReference type="AlphaFoldDB" id="A0A1V4QF99"/>
<accession>A0A1V4QF99</accession>
<dbReference type="SMART" id="SM01152">
    <property type="entry name" value="DUF167"/>
    <property type="match status" value="1"/>
</dbReference>
<comment type="caution">
    <text evidence="3">The sequence shown here is derived from an EMBL/GenBank/DDBJ whole genome shotgun (WGS) entry which is preliminary data.</text>
</comment>
<dbReference type="PANTHER" id="PTHR13420">
    <property type="entry name" value="UPF0235 PROTEIN C15ORF40"/>
    <property type="match status" value="1"/>
</dbReference>
<dbReference type="Pfam" id="PF02594">
    <property type="entry name" value="DUF167"/>
    <property type="match status" value="1"/>
</dbReference>
<gene>
    <name evidence="3" type="ORF">BXT86_05850</name>
</gene>
<dbReference type="EMBL" id="MUKB01000108">
    <property type="protein sequence ID" value="OPX17555.1"/>
    <property type="molecule type" value="Genomic_DNA"/>
</dbReference>
<dbReference type="PANTHER" id="PTHR13420:SF7">
    <property type="entry name" value="UPF0235 PROTEIN C15ORF40"/>
    <property type="match status" value="1"/>
</dbReference>
<dbReference type="InterPro" id="IPR036591">
    <property type="entry name" value="YggU-like_sf"/>
</dbReference>